<sequence>MNILKLGFWPTAAALILLLIIFGLTVTAIGKWQFEKEIAAEMEKLKAENSNSTVDQSINKTDLKALPEIVQLWLNKVGVVGKNRITAVNLRQTGQMKLNPEQKKWYKPEAEQFITVSEPGFLWQVDLAMLPAIKTKGRDLFYQGNASMLIKIGYLLPVVDQGANAKINESALHRFLLELPWYPTAALNDYLVWEKVDANTARATISYQGVEASADFIFDQEGNLLRTEAMRYKESGESAERLKCSGELDSYQEIDGMKIPTEIDVSWYLDSGKFSWFKVKVEEIEFEY</sequence>
<keyword evidence="1" id="KW-0472">Membrane</keyword>
<dbReference type="AlphaFoldDB" id="A0A4R6RYU2"/>
<evidence type="ECO:0000256" key="1">
    <source>
        <dbReference type="SAM" id="Phobius"/>
    </source>
</evidence>
<feature type="transmembrane region" description="Helical" evidence="1">
    <location>
        <begin position="6"/>
        <end position="29"/>
    </location>
</feature>
<keyword evidence="1" id="KW-1133">Transmembrane helix</keyword>
<protein>
    <submittedName>
        <fullName evidence="2">Uncharacterized protein</fullName>
    </submittedName>
</protein>
<dbReference type="InterPro" id="IPR054213">
    <property type="entry name" value="DUF6920"/>
</dbReference>
<reference evidence="2 3" key="1">
    <citation type="submission" date="2019-03" db="EMBL/GenBank/DDBJ databases">
        <title>Subsurface microbial communities from deep shales in Ohio and West Virginia, USA.</title>
        <authorList>
            <person name="Wrighton K."/>
        </authorList>
    </citation>
    <scope>NUCLEOTIDE SEQUENCE [LARGE SCALE GENOMIC DNA]</scope>
    <source>
        <strain evidence="2 3">MSL 7</strain>
    </source>
</reference>
<gene>
    <name evidence="2" type="ORF">C7957_11640</name>
</gene>
<organism evidence="2 3">
    <name type="scientific">Halanaerobium saccharolyticum</name>
    <dbReference type="NCBI Taxonomy" id="43595"/>
    <lineage>
        <taxon>Bacteria</taxon>
        <taxon>Bacillati</taxon>
        <taxon>Bacillota</taxon>
        <taxon>Clostridia</taxon>
        <taxon>Halanaerobiales</taxon>
        <taxon>Halanaerobiaceae</taxon>
        <taxon>Halanaerobium</taxon>
    </lineage>
</organism>
<name>A0A4R6RYU2_9FIRM</name>
<dbReference type="EMBL" id="SNXX01000016">
    <property type="protein sequence ID" value="TDP91757.1"/>
    <property type="molecule type" value="Genomic_DNA"/>
</dbReference>
<accession>A0A4R6RYU2</accession>
<dbReference type="Pfam" id="PF21900">
    <property type="entry name" value="DUF6920"/>
    <property type="match status" value="1"/>
</dbReference>
<evidence type="ECO:0000313" key="3">
    <source>
        <dbReference type="Proteomes" id="UP000295176"/>
    </source>
</evidence>
<comment type="caution">
    <text evidence="2">The sequence shown here is derived from an EMBL/GenBank/DDBJ whole genome shotgun (WGS) entry which is preliminary data.</text>
</comment>
<dbReference type="RefSeq" id="WP_133530652.1">
    <property type="nucleotide sequence ID" value="NZ_SNXX01000016.1"/>
</dbReference>
<evidence type="ECO:0000313" key="2">
    <source>
        <dbReference type="EMBL" id="TDP91757.1"/>
    </source>
</evidence>
<dbReference type="Proteomes" id="UP000295176">
    <property type="component" value="Unassembled WGS sequence"/>
</dbReference>
<keyword evidence="1" id="KW-0812">Transmembrane</keyword>
<proteinExistence type="predicted"/>